<organism evidence="1 2">
    <name type="scientific">Gleimia hominis</name>
    <dbReference type="NCBI Taxonomy" id="595468"/>
    <lineage>
        <taxon>Bacteria</taxon>
        <taxon>Bacillati</taxon>
        <taxon>Actinomycetota</taxon>
        <taxon>Actinomycetes</taxon>
        <taxon>Actinomycetales</taxon>
        <taxon>Actinomycetaceae</taxon>
        <taxon>Gleimia</taxon>
    </lineage>
</organism>
<comment type="caution">
    <text evidence="1">The sequence shown here is derived from an EMBL/GenBank/DDBJ whole genome shotgun (WGS) entry which is preliminary data.</text>
</comment>
<dbReference type="EMBL" id="JASXSX010000001">
    <property type="protein sequence ID" value="MDT3767308.1"/>
    <property type="molecule type" value="Genomic_DNA"/>
</dbReference>
<name>A0ABU3IAB4_9ACTO</name>
<dbReference type="Pfam" id="PF11305">
    <property type="entry name" value="DUF3107"/>
    <property type="match status" value="1"/>
</dbReference>
<dbReference type="RefSeq" id="WP_313272733.1">
    <property type="nucleotide sequence ID" value="NZ_JASXSX010000001.1"/>
</dbReference>
<evidence type="ECO:0000313" key="1">
    <source>
        <dbReference type="EMBL" id="MDT3767308.1"/>
    </source>
</evidence>
<accession>A0ABU3IAB4</accession>
<gene>
    <name evidence="1" type="ORF">QS713_04410</name>
</gene>
<dbReference type="InterPro" id="IPR021456">
    <property type="entry name" value="DUF3107"/>
</dbReference>
<keyword evidence="2" id="KW-1185">Reference proteome</keyword>
<protein>
    <submittedName>
        <fullName evidence="1">DUF3107 domain-containing protein</fullName>
    </submittedName>
</protein>
<evidence type="ECO:0000313" key="2">
    <source>
        <dbReference type="Proteomes" id="UP001247542"/>
    </source>
</evidence>
<dbReference type="Proteomes" id="UP001247542">
    <property type="component" value="Unassembled WGS sequence"/>
</dbReference>
<proteinExistence type="predicted"/>
<reference evidence="1 2" key="1">
    <citation type="submission" date="2023-06" db="EMBL/GenBank/DDBJ databases">
        <title>Draft genome sequence of Gleimia hominis type strain CCUG 57540T.</title>
        <authorList>
            <person name="Salva-Serra F."/>
            <person name="Cardew S."/>
            <person name="Jensie Markopoulos S."/>
            <person name="Ohlen M."/>
            <person name="Inganas E."/>
            <person name="Svensson-Stadler L."/>
            <person name="Moore E.R.B."/>
        </authorList>
    </citation>
    <scope>NUCLEOTIDE SEQUENCE [LARGE SCALE GENOMIC DNA]</scope>
    <source>
        <strain evidence="1 2">CCUG 57540</strain>
    </source>
</reference>
<sequence length="80" mass="8572">MKLTIGVAGIARDISLSVDITSEDLRERVNTALAQDATTGTPGVLTLRDTQDREVIIPADKLGYVLLDEDKTNPVGFTVS</sequence>